<accession>A0A8T3UVF2</accession>
<reference evidence="2 3" key="1">
    <citation type="submission" date="2020-09" db="EMBL/GenBank/DDBJ databases">
        <title>Genomic characterization of a novel Parvarchaeota family in acid mine drainage sediments.</title>
        <authorList>
            <person name="Luo Z.-H."/>
        </authorList>
    </citation>
    <scope>NUCLEOTIDE SEQUENCE [LARGE SCALE GENOMIC DNA]</scope>
    <source>
        <strain evidence="2">MAS1_bins.189</strain>
    </source>
</reference>
<evidence type="ECO:0000256" key="1">
    <source>
        <dbReference type="SAM" id="Phobius"/>
    </source>
</evidence>
<gene>
    <name evidence="2" type="ORF">IHE51_00575</name>
</gene>
<dbReference type="InterPro" id="IPR013320">
    <property type="entry name" value="ConA-like_dom_sf"/>
</dbReference>
<dbReference type="EMBL" id="JADFAR010000005">
    <property type="protein sequence ID" value="MBE5728339.1"/>
    <property type="molecule type" value="Genomic_DNA"/>
</dbReference>
<comment type="caution">
    <text evidence="2">The sequence shown here is derived from an EMBL/GenBank/DDBJ whole genome shotgun (WGS) entry which is preliminary data.</text>
</comment>
<keyword evidence="1" id="KW-0812">Transmembrane</keyword>
<dbReference type="SUPFAM" id="SSF49899">
    <property type="entry name" value="Concanavalin A-like lectins/glucanases"/>
    <property type="match status" value="1"/>
</dbReference>
<dbReference type="Pfam" id="PF01828">
    <property type="entry name" value="Peptidase_A4"/>
    <property type="match status" value="1"/>
</dbReference>
<keyword evidence="1" id="KW-1133">Transmembrane helix</keyword>
<evidence type="ECO:0000313" key="3">
    <source>
        <dbReference type="Proteomes" id="UP000718571"/>
    </source>
</evidence>
<organism evidence="2 3">
    <name type="scientific">Candidatus Acidifodinimicrobium mancum</name>
    <dbReference type="NCBI Taxonomy" id="2898728"/>
    <lineage>
        <taxon>Archaea</taxon>
        <taxon>Candidatus Parvarchaeota</taxon>
        <taxon>Candidatus Acidifodinimicrobiaceae</taxon>
        <taxon>Candidatus Acidifodinimicrobium</taxon>
    </lineage>
</organism>
<proteinExistence type="predicted"/>
<keyword evidence="1" id="KW-0472">Membrane</keyword>
<dbReference type="InterPro" id="IPR038656">
    <property type="entry name" value="Peptidase_G1_sf"/>
</dbReference>
<dbReference type="AlphaFoldDB" id="A0A8T3UVF2"/>
<dbReference type="Proteomes" id="UP000718571">
    <property type="component" value="Unassembled WGS sequence"/>
</dbReference>
<evidence type="ECO:0000313" key="2">
    <source>
        <dbReference type="EMBL" id="MBE5728339.1"/>
    </source>
</evidence>
<name>A0A8T3UVF2_9ARCH</name>
<dbReference type="GO" id="GO:0070007">
    <property type="term" value="F:glutamic-type endopeptidase activity"/>
    <property type="evidence" value="ECO:0007669"/>
    <property type="project" value="InterPro"/>
</dbReference>
<dbReference type="InterPro" id="IPR000250">
    <property type="entry name" value="Peptidase_G1"/>
</dbReference>
<sequence>MIFNKLALYIVVIAGIVIILALCLHESSQIISNKSILPNPILNSYNWAGYAVNISNYTSSTISSSFYVEKCNHSSISPYESYSSWVGFGGVYTHLLIQAGITCFNINGVDSFGVWFENFTKDRSFSPSSINLSIQPGDKILDLVRIINSSFWEFTIKNLNTSESVSREVYFSGILNPTTAEVIIESPLVSFPNGFNSSVIAIVPKFYIYNTSIETCAHEKCFNSSLYKLPSLAKFDLLNRNYALSAENVNNTLYVQYNFITTKAQPSAFVLNCSNVNIAPITLNEFIQIKVYNNLTFYIYQNDRLMQTIQSRNLIYGMKTLYNKFNTSNFITVYTPGNQNYTCSEDILVSP</sequence>
<feature type="transmembrane region" description="Helical" evidence="1">
    <location>
        <begin position="6"/>
        <end position="24"/>
    </location>
</feature>
<dbReference type="GO" id="GO:0006508">
    <property type="term" value="P:proteolysis"/>
    <property type="evidence" value="ECO:0007669"/>
    <property type="project" value="InterPro"/>
</dbReference>
<protein>
    <submittedName>
        <fullName evidence="2">Uncharacterized protein</fullName>
    </submittedName>
</protein>
<dbReference type="Gene3D" id="2.60.120.700">
    <property type="entry name" value="Peptidase G1"/>
    <property type="match status" value="1"/>
</dbReference>
<dbReference type="CDD" id="cd13426">
    <property type="entry name" value="Peptidase_G1"/>
    <property type="match status" value="1"/>
</dbReference>